<dbReference type="InterPro" id="IPR001647">
    <property type="entry name" value="HTH_TetR"/>
</dbReference>
<dbReference type="GO" id="GO:0003700">
    <property type="term" value="F:DNA-binding transcription factor activity"/>
    <property type="evidence" value="ECO:0007669"/>
    <property type="project" value="TreeGrafter"/>
</dbReference>
<dbReference type="PATRIC" id="fig|33050.5.peg.3174"/>
<dbReference type="KEGG" id="smaz:LH19_02980"/>
<dbReference type="PANTHER" id="PTHR30055">
    <property type="entry name" value="HTH-TYPE TRANSCRIPTIONAL REGULATOR RUTR"/>
    <property type="match status" value="1"/>
</dbReference>
<dbReference type="Proteomes" id="UP000076088">
    <property type="component" value="Chromosome"/>
</dbReference>
<dbReference type="RefSeq" id="WP_054588825.1">
    <property type="nucleotide sequence ID" value="NZ_CP009429.1"/>
</dbReference>
<gene>
    <name evidence="6" type="ORF">AN936_15305</name>
    <name evidence="7" type="ORF">ATM17_02950</name>
</gene>
<reference evidence="6 8" key="1">
    <citation type="journal article" date="2015" name="Genome Announc.">
        <title>Complete Genome Sequence of Polypropylene Glycol- and Polyethylene Glycol-Degrading Sphingopyxis macrogoltabida Strain EY-1.</title>
        <authorList>
            <person name="Ohtsubo Y."/>
            <person name="Nagata Y."/>
            <person name="Numata M."/>
            <person name="Tsuchikane K."/>
            <person name="Hosoyama A."/>
            <person name="Yamazoe A."/>
            <person name="Tsuda M."/>
            <person name="Fujita N."/>
            <person name="Kawai F."/>
        </authorList>
    </citation>
    <scope>NUCLEOTIDE SEQUENCE [LARGE SCALE GENOMIC DNA]</scope>
    <source>
        <strain evidence="6 8">EY-1</strain>
    </source>
</reference>
<dbReference type="PRINTS" id="PR00455">
    <property type="entry name" value="HTHTETR"/>
</dbReference>
<dbReference type="GO" id="GO:0000976">
    <property type="term" value="F:transcription cis-regulatory region binding"/>
    <property type="evidence" value="ECO:0007669"/>
    <property type="project" value="TreeGrafter"/>
</dbReference>
<evidence type="ECO:0000313" key="9">
    <source>
        <dbReference type="Proteomes" id="UP000076088"/>
    </source>
</evidence>
<protein>
    <recommendedName>
        <fullName evidence="5">HTH tetR-type domain-containing protein</fullName>
    </recommendedName>
</protein>
<dbReference type="Proteomes" id="UP000058074">
    <property type="component" value="Chromosome"/>
</dbReference>
<organism evidence="7 9">
    <name type="scientific">Sphingopyxis macrogoltabida</name>
    <name type="common">Sphingomonas macrogoltabidus</name>
    <dbReference type="NCBI Taxonomy" id="33050"/>
    <lineage>
        <taxon>Bacteria</taxon>
        <taxon>Pseudomonadati</taxon>
        <taxon>Pseudomonadota</taxon>
        <taxon>Alphaproteobacteria</taxon>
        <taxon>Sphingomonadales</taxon>
        <taxon>Sphingomonadaceae</taxon>
        <taxon>Sphingopyxis</taxon>
    </lineage>
</organism>
<feature type="DNA-binding region" description="H-T-H motif" evidence="4">
    <location>
        <begin position="36"/>
        <end position="55"/>
    </location>
</feature>
<dbReference type="InterPro" id="IPR050109">
    <property type="entry name" value="HTH-type_TetR-like_transc_reg"/>
</dbReference>
<dbReference type="AlphaFoldDB" id="A0A0N7I0T6"/>
<dbReference type="STRING" id="33050.AN936_15305"/>
<evidence type="ECO:0000313" key="7">
    <source>
        <dbReference type="EMBL" id="AMU88009.1"/>
    </source>
</evidence>
<feature type="domain" description="HTH tetR-type" evidence="5">
    <location>
        <begin position="13"/>
        <end position="73"/>
    </location>
</feature>
<evidence type="ECO:0000256" key="3">
    <source>
        <dbReference type="ARBA" id="ARBA00023163"/>
    </source>
</evidence>
<dbReference type="InterPro" id="IPR009057">
    <property type="entry name" value="Homeodomain-like_sf"/>
</dbReference>
<reference evidence="9" key="2">
    <citation type="submission" date="2015-11" db="EMBL/GenBank/DDBJ databases">
        <title>Complete genome sequence of a polyethylene-glycol degrader Sphingopyxis macrogoltabida 203N (NBRC 111659).</title>
        <authorList>
            <person name="Yoshiyuki O."/>
            <person name="Shouta N."/>
            <person name="Nagata Y."/>
            <person name="Numata M."/>
            <person name="Tsuchikane K."/>
            <person name="Hosoyama A."/>
            <person name="Yamazoe A."/>
            <person name="Tsuda M."/>
            <person name="Fujita N."/>
            <person name="Kawai F."/>
        </authorList>
    </citation>
    <scope>NUCLEOTIDE SEQUENCE [LARGE SCALE GENOMIC DNA]</scope>
    <source>
        <strain evidence="9">203N</strain>
    </source>
</reference>
<name>A0A0N7I0T6_SPHMC</name>
<sequence length="202" mass="23478">MDSGPVAARTDDNSTQERILRAAYDCFEQYGIGKTTIENIASRAKVSRPTVYKYYPSKDAILDEISVRETWRVNSEVRRRLVRSDDFADFLSDTLLLVIRLANENIYIRRMVESIEFQESVISPSSLMQQLQRTWWANMFEQARARGDIATDLEIDECIYWLARAQAMLMLQVASPQIDDAEKRRFIRRFIVQPLLAGSEIR</sequence>
<keyword evidence="2 4" id="KW-0238">DNA-binding</keyword>
<dbReference type="PANTHER" id="PTHR30055:SF234">
    <property type="entry name" value="HTH-TYPE TRANSCRIPTIONAL REGULATOR BETI"/>
    <property type="match status" value="1"/>
</dbReference>
<dbReference type="OrthoDB" id="9802802at2"/>
<evidence type="ECO:0000313" key="8">
    <source>
        <dbReference type="Proteomes" id="UP000058074"/>
    </source>
</evidence>
<evidence type="ECO:0000256" key="4">
    <source>
        <dbReference type="PROSITE-ProRule" id="PRU00335"/>
    </source>
</evidence>
<proteinExistence type="predicted"/>
<evidence type="ECO:0000313" key="6">
    <source>
        <dbReference type="EMBL" id="ALH81670.1"/>
    </source>
</evidence>
<dbReference type="KEGG" id="smag:AN936_15305"/>
<evidence type="ECO:0000256" key="2">
    <source>
        <dbReference type="ARBA" id="ARBA00023125"/>
    </source>
</evidence>
<reference evidence="7" key="3">
    <citation type="submission" date="2015-11" db="EMBL/GenBank/DDBJ databases">
        <authorList>
            <person name="Yoshiyuki O."/>
        </authorList>
    </citation>
    <scope>NUCLEOTIDE SEQUENCE</scope>
    <source>
        <strain evidence="7">203N</strain>
    </source>
</reference>
<keyword evidence="9" id="KW-1185">Reference proteome</keyword>
<dbReference type="EMBL" id="CP012700">
    <property type="protein sequence ID" value="ALH81670.1"/>
    <property type="molecule type" value="Genomic_DNA"/>
</dbReference>
<dbReference type="SUPFAM" id="SSF46689">
    <property type="entry name" value="Homeodomain-like"/>
    <property type="match status" value="1"/>
</dbReference>
<accession>A0A0N7I0T6</accession>
<dbReference type="Pfam" id="PF00440">
    <property type="entry name" value="TetR_N"/>
    <property type="match status" value="1"/>
</dbReference>
<evidence type="ECO:0000259" key="5">
    <source>
        <dbReference type="PROSITE" id="PS50977"/>
    </source>
</evidence>
<evidence type="ECO:0000256" key="1">
    <source>
        <dbReference type="ARBA" id="ARBA00023015"/>
    </source>
</evidence>
<keyword evidence="1" id="KW-0805">Transcription regulation</keyword>
<dbReference type="Gene3D" id="1.10.357.10">
    <property type="entry name" value="Tetracycline Repressor, domain 2"/>
    <property type="match status" value="1"/>
</dbReference>
<dbReference type="EMBL" id="CP013344">
    <property type="protein sequence ID" value="AMU88009.1"/>
    <property type="molecule type" value="Genomic_DNA"/>
</dbReference>
<keyword evidence="3" id="KW-0804">Transcription</keyword>
<reference evidence="7 9" key="4">
    <citation type="journal article" date="2016" name="Genome Announc.">
        <title>Complete Genome Sequence of Sphingopyxis macrogoltabida Strain 203N (NBRC 111659), a Polyethylene Glycol Degrader.</title>
        <authorList>
            <person name="Ohtsubo Y."/>
            <person name="Nonoyama S."/>
            <person name="Nagata Y."/>
            <person name="Numata M."/>
            <person name="Tsuchikane K."/>
            <person name="Hosoyama A."/>
            <person name="Yamazoe A."/>
            <person name="Tsuda M."/>
            <person name="Fujita N."/>
            <person name="Kawai F."/>
        </authorList>
    </citation>
    <scope>NUCLEOTIDE SEQUENCE [LARGE SCALE GENOMIC DNA]</scope>
    <source>
        <strain evidence="7 9">203N</strain>
    </source>
</reference>
<dbReference type="PROSITE" id="PS50977">
    <property type="entry name" value="HTH_TETR_2"/>
    <property type="match status" value="1"/>
</dbReference>